<sequence>MSGHERQCYSDGVVRGECAYVSNNNCSLYSTGTPHYCSIYSERDFPSLGRSRRGRRGAGAALRPVIGLRRTRAGARAAVVA</sequence>
<evidence type="ECO:0000313" key="1">
    <source>
        <dbReference type="EMBL" id="GBP49020.1"/>
    </source>
</evidence>
<dbReference type="AlphaFoldDB" id="A0A4C1WDR2"/>
<reference evidence="1 2" key="1">
    <citation type="journal article" date="2019" name="Commun. Biol.">
        <title>The bagworm genome reveals a unique fibroin gene that provides high tensile strength.</title>
        <authorList>
            <person name="Kono N."/>
            <person name="Nakamura H."/>
            <person name="Ohtoshi R."/>
            <person name="Tomita M."/>
            <person name="Numata K."/>
            <person name="Arakawa K."/>
        </authorList>
    </citation>
    <scope>NUCLEOTIDE SEQUENCE [LARGE SCALE GENOMIC DNA]</scope>
</reference>
<accession>A0A4C1WDR2</accession>
<dbReference type="EMBL" id="BGZK01000535">
    <property type="protein sequence ID" value="GBP49020.1"/>
    <property type="molecule type" value="Genomic_DNA"/>
</dbReference>
<protein>
    <submittedName>
        <fullName evidence="1">Uncharacterized protein</fullName>
    </submittedName>
</protein>
<name>A0A4C1WDR2_EUMVA</name>
<proteinExistence type="predicted"/>
<organism evidence="1 2">
    <name type="scientific">Eumeta variegata</name>
    <name type="common">Bagworm moth</name>
    <name type="synonym">Eumeta japonica</name>
    <dbReference type="NCBI Taxonomy" id="151549"/>
    <lineage>
        <taxon>Eukaryota</taxon>
        <taxon>Metazoa</taxon>
        <taxon>Ecdysozoa</taxon>
        <taxon>Arthropoda</taxon>
        <taxon>Hexapoda</taxon>
        <taxon>Insecta</taxon>
        <taxon>Pterygota</taxon>
        <taxon>Neoptera</taxon>
        <taxon>Endopterygota</taxon>
        <taxon>Lepidoptera</taxon>
        <taxon>Glossata</taxon>
        <taxon>Ditrysia</taxon>
        <taxon>Tineoidea</taxon>
        <taxon>Psychidae</taxon>
        <taxon>Oiketicinae</taxon>
        <taxon>Eumeta</taxon>
    </lineage>
</organism>
<dbReference type="Proteomes" id="UP000299102">
    <property type="component" value="Unassembled WGS sequence"/>
</dbReference>
<comment type="caution">
    <text evidence="1">The sequence shown here is derived from an EMBL/GenBank/DDBJ whole genome shotgun (WGS) entry which is preliminary data.</text>
</comment>
<evidence type="ECO:0000313" key="2">
    <source>
        <dbReference type="Proteomes" id="UP000299102"/>
    </source>
</evidence>
<gene>
    <name evidence="1" type="ORF">EVAR_35642_1</name>
</gene>
<keyword evidence="2" id="KW-1185">Reference proteome</keyword>